<gene>
    <name evidence="2" type="ORF">Cni_G00815</name>
</gene>
<evidence type="ECO:0000313" key="3">
    <source>
        <dbReference type="Proteomes" id="UP001327560"/>
    </source>
</evidence>
<evidence type="ECO:0000256" key="1">
    <source>
        <dbReference type="SAM" id="MobiDB-lite"/>
    </source>
</evidence>
<keyword evidence="3" id="KW-1185">Reference proteome</keyword>
<dbReference type="Proteomes" id="UP001327560">
    <property type="component" value="Chromosome 1"/>
</dbReference>
<sequence>MSCSLDQIIGFGFSGIRPVYILTNTVDHRITFLCSLQYRCIACRSLRANVGSFRHVSTSRLLERSIPDQGFLVRRSKYRESSLEEDMDKDGRIRVRRKPSKRRRSRGLAKAVADYLKSNCYMYAPLLESPPPDSSPSPAACSPSSTGISRDLHGLCSEIRTHRSVSFHTETVCVPSDKGASIVQLQQRLISK</sequence>
<reference evidence="2 3" key="1">
    <citation type="submission" date="2023-10" db="EMBL/GenBank/DDBJ databases">
        <title>Chromosome-scale genome assembly provides insights into flower coloration mechanisms of Canna indica.</title>
        <authorList>
            <person name="Li C."/>
        </authorList>
    </citation>
    <scope>NUCLEOTIDE SEQUENCE [LARGE SCALE GENOMIC DNA]</scope>
    <source>
        <tissue evidence="2">Flower</tissue>
    </source>
</reference>
<accession>A0AAQ3Q069</accession>
<proteinExistence type="predicted"/>
<dbReference type="PANTHER" id="PTHR36811:SF2">
    <property type="entry name" value="OS08G0444440 PROTEIN"/>
    <property type="match status" value="1"/>
</dbReference>
<dbReference type="EMBL" id="CP136890">
    <property type="protein sequence ID" value="WOK92124.1"/>
    <property type="molecule type" value="Genomic_DNA"/>
</dbReference>
<feature type="region of interest" description="Disordered" evidence="1">
    <location>
        <begin position="127"/>
        <end position="146"/>
    </location>
</feature>
<dbReference type="PANTHER" id="PTHR36811">
    <property type="entry name" value="OS08G0444440 PROTEIN"/>
    <property type="match status" value="1"/>
</dbReference>
<dbReference type="AlphaFoldDB" id="A0AAQ3Q069"/>
<evidence type="ECO:0000313" key="2">
    <source>
        <dbReference type="EMBL" id="WOK92124.1"/>
    </source>
</evidence>
<name>A0AAQ3Q069_9LILI</name>
<protein>
    <submittedName>
        <fullName evidence="2">Uncharacterized protein</fullName>
    </submittedName>
</protein>
<feature type="compositionally biased region" description="Low complexity" evidence="1">
    <location>
        <begin position="136"/>
        <end position="145"/>
    </location>
</feature>
<organism evidence="2 3">
    <name type="scientific">Canna indica</name>
    <name type="common">Indian-shot</name>
    <dbReference type="NCBI Taxonomy" id="4628"/>
    <lineage>
        <taxon>Eukaryota</taxon>
        <taxon>Viridiplantae</taxon>
        <taxon>Streptophyta</taxon>
        <taxon>Embryophyta</taxon>
        <taxon>Tracheophyta</taxon>
        <taxon>Spermatophyta</taxon>
        <taxon>Magnoliopsida</taxon>
        <taxon>Liliopsida</taxon>
        <taxon>Zingiberales</taxon>
        <taxon>Cannaceae</taxon>
        <taxon>Canna</taxon>
    </lineage>
</organism>